<organism evidence="1 2">
    <name type="scientific">Staphylococcus carnosus (strain TM300)</name>
    <dbReference type="NCBI Taxonomy" id="396513"/>
    <lineage>
        <taxon>Bacteria</taxon>
        <taxon>Bacillati</taxon>
        <taxon>Bacillota</taxon>
        <taxon>Bacilli</taxon>
        <taxon>Bacillales</taxon>
        <taxon>Staphylococcaceae</taxon>
        <taxon>Staphylococcus</taxon>
    </lineage>
</organism>
<evidence type="ECO:0000313" key="2">
    <source>
        <dbReference type="Proteomes" id="UP000000444"/>
    </source>
</evidence>
<gene>
    <name evidence="1" type="ordered locus">Sca_0037</name>
</gene>
<evidence type="ECO:0000313" key="1">
    <source>
        <dbReference type="EMBL" id="CAL26952.1"/>
    </source>
</evidence>
<keyword evidence="2" id="KW-1185">Reference proteome</keyword>
<dbReference type="EMBL" id="AM295250">
    <property type="protein sequence ID" value="CAL26952.1"/>
    <property type="molecule type" value="Genomic_DNA"/>
</dbReference>
<dbReference type="AlphaFoldDB" id="B9DIC9"/>
<dbReference type="Proteomes" id="UP000000444">
    <property type="component" value="Chromosome"/>
</dbReference>
<accession>B9DIC9</accession>
<reference evidence="1 2" key="1">
    <citation type="journal article" date="2009" name="Appl. Environ. Microbiol.">
        <title>Genome analysis of the meat starter culture bacterium Staphylococcus carnosus TM300.</title>
        <authorList>
            <person name="Rosenstein R."/>
            <person name="Nerz C."/>
            <person name="Biswas L."/>
            <person name="Resch A."/>
            <person name="Raddatz G."/>
            <person name="Schuster S.C."/>
            <person name="Goetz F."/>
        </authorList>
    </citation>
    <scope>NUCLEOTIDE SEQUENCE [LARGE SCALE GENOMIC DNA]</scope>
    <source>
        <strain evidence="1 2">TM300</strain>
    </source>
</reference>
<protein>
    <submittedName>
        <fullName evidence="1">Uncharacterized protein</fullName>
    </submittedName>
</protein>
<sequence>MNVIPADILIGAMAAKSNKKITRICRGFGNLSDMNNGNK</sequence>
<proteinExistence type="predicted"/>
<dbReference type="KEGG" id="sca:SCA_0037"/>
<name>B9DIC9_STACT</name>
<dbReference type="HOGENOM" id="CLU_3317317_0_0_9"/>